<accession>A0ABN6XB03</accession>
<protein>
    <recommendedName>
        <fullName evidence="3">PPM-type phosphatase domain-containing protein</fullName>
    </recommendedName>
</protein>
<evidence type="ECO:0000259" key="3">
    <source>
        <dbReference type="Pfam" id="PF07228"/>
    </source>
</evidence>
<evidence type="ECO:0000313" key="4">
    <source>
        <dbReference type="EMBL" id="BDZ42041.1"/>
    </source>
</evidence>
<evidence type="ECO:0000256" key="1">
    <source>
        <dbReference type="ARBA" id="ARBA00022801"/>
    </source>
</evidence>
<feature type="domain" description="PPM-type phosphatase" evidence="3">
    <location>
        <begin position="94"/>
        <end position="167"/>
    </location>
</feature>
<dbReference type="PANTHER" id="PTHR43156:SF2">
    <property type="entry name" value="STAGE II SPORULATION PROTEIN E"/>
    <property type="match status" value="1"/>
</dbReference>
<name>A0ABN6XB03_9CELL</name>
<evidence type="ECO:0000313" key="5">
    <source>
        <dbReference type="Proteomes" id="UP001321475"/>
    </source>
</evidence>
<dbReference type="InterPro" id="IPR052016">
    <property type="entry name" value="Bact_Sigma-Reg"/>
</dbReference>
<dbReference type="Gene3D" id="3.60.40.10">
    <property type="entry name" value="PPM-type phosphatase domain"/>
    <property type="match status" value="1"/>
</dbReference>
<dbReference type="PANTHER" id="PTHR43156">
    <property type="entry name" value="STAGE II SPORULATION PROTEIN E-RELATED"/>
    <property type="match status" value="1"/>
</dbReference>
<dbReference type="InterPro" id="IPR036457">
    <property type="entry name" value="PPM-type-like_dom_sf"/>
</dbReference>
<keyword evidence="5" id="KW-1185">Reference proteome</keyword>
<gene>
    <name evidence="4" type="ORF">GCM10025865_13400</name>
</gene>
<dbReference type="Proteomes" id="UP001321475">
    <property type="component" value="Chromosome"/>
</dbReference>
<evidence type="ECO:0000256" key="2">
    <source>
        <dbReference type="SAM" id="MobiDB-lite"/>
    </source>
</evidence>
<dbReference type="Pfam" id="PF07228">
    <property type="entry name" value="SpoIIE"/>
    <property type="match status" value="1"/>
</dbReference>
<keyword evidence="1" id="KW-0378">Hydrolase</keyword>
<proteinExistence type="predicted"/>
<sequence length="178" mass="18029">MADVASCVYIDLSPVDDADGARTATYARAGHLPPLLIAADGSVQLLEGALSTPVGIANPPRGGFGGTSPEPDRAGPDAGADTEAEAEAEAGAGPEASIDIPAGATLVLYTDGLLERRDRGQREGLEELLQVISTIPPGTGADDMLATIVPAMTADRLEDDLCVLIVRNAGSNPPATNS</sequence>
<feature type="region of interest" description="Disordered" evidence="2">
    <location>
        <begin position="56"/>
        <end position="98"/>
    </location>
</feature>
<dbReference type="EMBL" id="AP027729">
    <property type="protein sequence ID" value="BDZ42041.1"/>
    <property type="molecule type" value="Genomic_DNA"/>
</dbReference>
<organism evidence="4 5">
    <name type="scientific">Paraoerskovia sediminicola</name>
    <dbReference type="NCBI Taxonomy" id="1138587"/>
    <lineage>
        <taxon>Bacteria</taxon>
        <taxon>Bacillati</taxon>
        <taxon>Actinomycetota</taxon>
        <taxon>Actinomycetes</taxon>
        <taxon>Micrococcales</taxon>
        <taxon>Cellulomonadaceae</taxon>
        <taxon>Paraoerskovia</taxon>
    </lineage>
</organism>
<dbReference type="InterPro" id="IPR001932">
    <property type="entry name" value="PPM-type_phosphatase-like_dom"/>
</dbReference>
<reference evidence="5" key="1">
    <citation type="journal article" date="2019" name="Int. J. Syst. Evol. Microbiol.">
        <title>The Global Catalogue of Microorganisms (GCM) 10K type strain sequencing project: providing services to taxonomists for standard genome sequencing and annotation.</title>
        <authorList>
            <consortium name="The Broad Institute Genomics Platform"/>
            <consortium name="The Broad Institute Genome Sequencing Center for Infectious Disease"/>
            <person name="Wu L."/>
            <person name="Ma J."/>
        </authorList>
    </citation>
    <scope>NUCLEOTIDE SEQUENCE [LARGE SCALE GENOMIC DNA]</scope>
    <source>
        <strain evidence="5">NBRC 108565</strain>
    </source>
</reference>